<dbReference type="InterPro" id="IPR011761">
    <property type="entry name" value="ATP-grasp"/>
</dbReference>
<dbReference type="GO" id="GO:0005524">
    <property type="term" value="F:ATP binding"/>
    <property type="evidence" value="ECO:0007669"/>
    <property type="project" value="InterPro"/>
</dbReference>
<dbReference type="Gene3D" id="3.30.1490.20">
    <property type="entry name" value="ATP-grasp fold, A domain"/>
    <property type="match status" value="1"/>
</dbReference>
<dbReference type="Gene3D" id="3.40.50.20">
    <property type="match status" value="1"/>
</dbReference>
<dbReference type="EMBL" id="CAFBLU010000008">
    <property type="protein sequence ID" value="CAB4869453.1"/>
    <property type="molecule type" value="Genomic_DNA"/>
</dbReference>
<dbReference type="GO" id="GO:0005737">
    <property type="term" value="C:cytoplasm"/>
    <property type="evidence" value="ECO:0007669"/>
    <property type="project" value="InterPro"/>
</dbReference>
<sequence>MLALYLSHHGNAEHPATKGDGLKIAVLEGGRSLERGVSLRTGGRVKDALARLGHEVVSVDADTSMISNLRAQKPDVAFLALHGRDGEDGTVQQVLDLLEIPHTSSNAAASARTGDKALAKRRFRAAGLPTPDFYVLDSTAVRELAAVELVPTIGERLGWPMILKPALQGSSLGVALAHKEEDVPGALLSALSYDDRVLFEQYCPGRDLAVAVVGKPEGAVAWPPVEAIPGGDQYDFQARYEIGSAKFECPARLDSATYERACELAVSAFEALQCSGVARVDLILGEDGALTILEIDSVPGLTQTSLVPLAAEAAGLEFDALIELMLDLAVAA</sequence>
<proteinExistence type="inferred from homology"/>
<gene>
    <name evidence="5" type="ORF">UFOPK3444_00636</name>
</gene>
<dbReference type="AlphaFoldDB" id="A0A6J7DQ31"/>
<accession>A0A6J7DQ31</accession>
<evidence type="ECO:0000256" key="2">
    <source>
        <dbReference type="ARBA" id="ARBA00022598"/>
    </source>
</evidence>
<dbReference type="SUPFAM" id="SSF52440">
    <property type="entry name" value="PreATP-grasp domain"/>
    <property type="match status" value="1"/>
</dbReference>
<dbReference type="GO" id="GO:0008716">
    <property type="term" value="F:D-alanine-D-alanine ligase activity"/>
    <property type="evidence" value="ECO:0007669"/>
    <property type="project" value="InterPro"/>
</dbReference>
<dbReference type="Pfam" id="PF07478">
    <property type="entry name" value="Dala_Dala_lig_C"/>
    <property type="match status" value="1"/>
</dbReference>
<protein>
    <submittedName>
        <fullName evidence="5">Unannotated protein</fullName>
    </submittedName>
</protein>
<keyword evidence="3" id="KW-0961">Cell wall biogenesis/degradation</keyword>
<dbReference type="PANTHER" id="PTHR23132">
    <property type="entry name" value="D-ALANINE--D-ALANINE LIGASE"/>
    <property type="match status" value="1"/>
</dbReference>
<evidence type="ECO:0000313" key="5">
    <source>
        <dbReference type="EMBL" id="CAB4869453.1"/>
    </source>
</evidence>
<dbReference type="HAMAP" id="MF_00047">
    <property type="entry name" value="Dala_Dala_lig"/>
    <property type="match status" value="1"/>
</dbReference>
<dbReference type="SUPFAM" id="SSF56059">
    <property type="entry name" value="Glutathione synthetase ATP-binding domain-like"/>
    <property type="match status" value="1"/>
</dbReference>
<dbReference type="InterPro" id="IPR011127">
    <property type="entry name" value="Dala_Dala_lig_N"/>
</dbReference>
<dbReference type="InterPro" id="IPR011095">
    <property type="entry name" value="Dala_Dala_lig_C"/>
</dbReference>
<dbReference type="NCBIfam" id="TIGR01205">
    <property type="entry name" value="D_ala_D_alaTIGR"/>
    <property type="match status" value="1"/>
</dbReference>
<dbReference type="InterPro" id="IPR016185">
    <property type="entry name" value="PreATP-grasp_dom_sf"/>
</dbReference>
<dbReference type="PROSITE" id="PS50975">
    <property type="entry name" value="ATP_GRASP"/>
    <property type="match status" value="1"/>
</dbReference>
<evidence type="ECO:0000256" key="1">
    <source>
        <dbReference type="ARBA" id="ARBA00010871"/>
    </source>
</evidence>
<dbReference type="Pfam" id="PF01820">
    <property type="entry name" value="Dala_Dala_lig_N"/>
    <property type="match status" value="1"/>
</dbReference>
<dbReference type="GO" id="GO:0046872">
    <property type="term" value="F:metal ion binding"/>
    <property type="evidence" value="ECO:0007669"/>
    <property type="project" value="InterPro"/>
</dbReference>
<evidence type="ECO:0000256" key="3">
    <source>
        <dbReference type="ARBA" id="ARBA00023316"/>
    </source>
</evidence>
<dbReference type="NCBIfam" id="NF002378">
    <property type="entry name" value="PRK01372.1"/>
    <property type="match status" value="1"/>
</dbReference>
<dbReference type="InterPro" id="IPR013815">
    <property type="entry name" value="ATP_grasp_subdomain_1"/>
</dbReference>
<comment type="similarity">
    <text evidence="1">Belongs to the D-alanine--D-alanine ligase family.</text>
</comment>
<name>A0A6J7DQ31_9ZZZZ</name>
<dbReference type="PIRSF" id="PIRSF039102">
    <property type="entry name" value="Ddl/VanB"/>
    <property type="match status" value="1"/>
</dbReference>
<keyword evidence="2" id="KW-0436">Ligase</keyword>
<dbReference type="InterPro" id="IPR005905">
    <property type="entry name" value="D_ala_D_ala"/>
</dbReference>
<dbReference type="Gene3D" id="3.30.470.20">
    <property type="entry name" value="ATP-grasp fold, B domain"/>
    <property type="match status" value="1"/>
</dbReference>
<evidence type="ECO:0000259" key="4">
    <source>
        <dbReference type="PROSITE" id="PS50975"/>
    </source>
</evidence>
<feature type="domain" description="ATP-grasp" evidence="4">
    <location>
        <begin position="120"/>
        <end position="327"/>
    </location>
</feature>
<organism evidence="5">
    <name type="scientific">freshwater metagenome</name>
    <dbReference type="NCBI Taxonomy" id="449393"/>
    <lineage>
        <taxon>unclassified sequences</taxon>
        <taxon>metagenomes</taxon>
        <taxon>ecological metagenomes</taxon>
    </lineage>
</organism>
<dbReference type="GO" id="GO:0071555">
    <property type="term" value="P:cell wall organization"/>
    <property type="evidence" value="ECO:0007669"/>
    <property type="project" value="UniProtKB-KW"/>
</dbReference>
<reference evidence="5" key="1">
    <citation type="submission" date="2020-05" db="EMBL/GenBank/DDBJ databases">
        <authorList>
            <person name="Chiriac C."/>
            <person name="Salcher M."/>
            <person name="Ghai R."/>
            <person name="Kavagutti S V."/>
        </authorList>
    </citation>
    <scope>NUCLEOTIDE SEQUENCE</scope>
</reference>
<dbReference type="PANTHER" id="PTHR23132:SF23">
    <property type="entry name" value="D-ALANINE--D-ALANINE LIGASE B"/>
    <property type="match status" value="1"/>
</dbReference>